<organism evidence="1 2">
    <name type="scientific">Paenirhodobacter populi</name>
    <dbReference type="NCBI Taxonomy" id="2306993"/>
    <lineage>
        <taxon>Bacteria</taxon>
        <taxon>Pseudomonadati</taxon>
        <taxon>Pseudomonadota</taxon>
        <taxon>Alphaproteobacteria</taxon>
        <taxon>Rhodobacterales</taxon>
        <taxon>Rhodobacter group</taxon>
        <taxon>Paenirhodobacter</taxon>
    </lineage>
</organism>
<dbReference type="RefSeq" id="WP_128269992.1">
    <property type="nucleotide sequence ID" value="NZ_SAUW01000012.1"/>
</dbReference>
<name>A0A443IT47_9RHOB</name>
<dbReference type="AlphaFoldDB" id="A0A443IT47"/>
<dbReference type="GO" id="GO:0005506">
    <property type="term" value="F:iron ion binding"/>
    <property type="evidence" value="ECO:0007669"/>
    <property type="project" value="InterPro"/>
</dbReference>
<evidence type="ECO:0000313" key="1">
    <source>
        <dbReference type="EMBL" id="RWR10467.1"/>
    </source>
</evidence>
<reference evidence="1 2" key="2">
    <citation type="submission" date="2019-01" db="EMBL/GenBank/DDBJ databases">
        <authorList>
            <person name="Li Y."/>
        </authorList>
    </citation>
    <scope>NUCLEOTIDE SEQUENCE [LARGE SCALE GENOMIC DNA]</scope>
    <source>
        <strain evidence="1 2">2D-5</strain>
    </source>
</reference>
<dbReference type="SUPFAM" id="SSF82649">
    <property type="entry name" value="SufE/NifU"/>
    <property type="match status" value="1"/>
</dbReference>
<keyword evidence="2" id="KW-1185">Reference proteome</keyword>
<dbReference type="CDD" id="cd06664">
    <property type="entry name" value="IscU_like"/>
    <property type="match status" value="1"/>
</dbReference>
<dbReference type="EMBL" id="SAUW01000012">
    <property type="protein sequence ID" value="RWR10467.1"/>
    <property type="molecule type" value="Genomic_DNA"/>
</dbReference>
<reference evidence="1 2" key="1">
    <citation type="submission" date="2019-01" db="EMBL/GenBank/DDBJ databases">
        <title>Sinorhodobacter populi sp. nov. isolated from the symptomatic bark tissue of Populus euramericana canker.</title>
        <authorList>
            <person name="Xu G."/>
        </authorList>
    </citation>
    <scope>NUCLEOTIDE SEQUENCE [LARGE SCALE GENOMIC DNA]</scope>
    <source>
        <strain evidence="1 2">2D-5</strain>
    </source>
</reference>
<protein>
    <submittedName>
        <fullName evidence="1">Iron-sulfur cluster assembly scaffold protein</fullName>
    </submittedName>
</protein>
<dbReference type="Gene3D" id="3.90.1010.10">
    <property type="match status" value="1"/>
</dbReference>
<gene>
    <name evidence="1" type="ORF">D2T33_12465</name>
</gene>
<dbReference type="Proteomes" id="UP000285710">
    <property type="component" value="Unassembled WGS sequence"/>
</dbReference>
<dbReference type="InterPro" id="IPR002871">
    <property type="entry name" value="NIF_FeS_clus_asmbl_NifU_N"/>
</dbReference>
<dbReference type="GO" id="GO:0051536">
    <property type="term" value="F:iron-sulfur cluster binding"/>
    <property type="evidence" value="ECO:0007669"/>
    <property type="project" value="InterPro"/>
</dbReference>
<accession>A0A443IT47</accession>
<sequence>MSDGDLFGLYSQRILGLAAAIPHTDPIAAPGAQAQRRSPLCGSTVAVALTTQDGRIAAFSQTVRACALGQASAAIFGEAVIGCSRDQIATLCTELAAMLQGGPVPAPPFAGYAALAPAKDFPNRHASILLAPQATLEALDRT</sequence>
<comment type="caution">
    <text evidence="1">The sequence shown here is derived from an EMBL/GenBank/DDBJ whole genome shotgun (WGS) entry which is preliminary data.</text>
</comment>
<evidence type="ECO:0000313" key="2">
    <source>
        <dbReference type="Proteomes" id="UP000285710"/>
    </source>
</evidence>
<dbReference type="GO" id="GO:0016226">
    <property type="term" value="P:iron-sulfur cluster assembly"/>
    <property type="evidence" value="ECO:0007669"/>
    <property type="project" value="InterPro"/>
</dbReference>
<proteinExistence type="predicted"/>